<evidence type="ECO:0000313" key="1">
    <source>
        <dbReference type="EMBL" id="CAE7197244.1"/>
    </source>
</evidence>
<accession>A0A812J5T8</accession>
<protein>
    <submittedName>
        <fullName evidence="1">Uncharacterized protein</fullName>
    </submittedName>
</protein>
<dbReference type="EMBL" id="CAJNIZ010001680">
    <property type="protein sequence ID" value="CAE7197244.1"/>
    <property type="molecule type" value="Genomic_DNA"/>
</dbReference>
<evidence type="ECO:0000313" key="2">
    <source>
        <dbReference type="Proteomes" id="UP000649617"/>
    </source>
</evidence>
<gene>
    <name evidence="1" type="ORF">SPIL2461_LOCUS1675</name>
</gene>
<dbReference type="Proteomes" id="UP000649617">
    <property type="component" value="Unassembled WGS sequence"/>
</dbReference>
<dbReference type="OrthoDB" id="420859at2759"/>
<name>A0A812J5T8_SYMPI</name>
<reference evidence="1" key="1">
    <citation type="submission" date="2021-02" db="EMBL/GenBank/DDBJ databases">
        <authorList>
            <person name="Dougan E. K."/>
            <person name="Rhodes N."/>
            <person name="Thang M."/>
            <person name="Chan C."/>
        </authorList>
    </citation>
    <scope>NUCLEOTIDE SEQUENCE</scope>
</reference>
<comment type="caution">
    <text evidence="1">The sequence shown here is derived from an EMBL/GenBank/DDBJ whole genome shotgun (WGS) entry which is preliminary data.</text>
</comment>
<dbReference type="AlphaFoldDB" id="A0A812J5T8"/>
<keyword evidence="2" id="KW-1185">Reference proteome</keyword>
<proteinExistence type="predicted"/>
<sequence>MHLRGAFMEFGKPVDWTGLPAVAFNGVRPNAQPTCGRGTKVKKDIKIHGHFCVFAKKVGTLKVATSGYEPWWDYPVKGWWLDNFLSEHKMAHGVYLQYALGAHGSYVHAGSQNSCLISILTRFALQVATQVHMGLQTVRMHEQARRCSQLVLTCYKTCWPRTGKGTLAKGKLFRLGHVSLVPTLEQLGPGVRLWSDAVGVTNETENFTGQDRHMLHERTVRNLANDLAQMHHAQRAKAYCDLIRFLGVLFADLMRAMARAEEIVDEEVLLQTSVMTLNVASSQS</sequence>
<organism evidence="1 2">
    <name type="scientific">Symbiodinium pilosum</name>
    <name type="common">Dinoflagellate</name>
    <dbReference type="NCBI Taxonomy" id="2952"/>
    <lineage>
        <taxon>Eukaryota</taxon>
        <taxon>Sar</taxon>
        <taxon>Alveolata</taxon>
        <taxon>Dinophyceae</taxon>
        <taxon>Suessiales</taxon>
        <taxon>Symbiodiniaceae</taxon>
        <taxon>Symbiodinium</taxon>
    </lineage>
</organism>